<name>A0ABY5DYX1_9ACTN</name>
<keyword evidence="5" id="KW-1185">Reference proteome</keyword>
<evidence type="ECO:0000256" key="3">
    <source>
        <dbReference type="RuleBase" id="RU000461"/>
    </source>
</evidence>
<reference evidence="4 5" key="1">
    <citation type="submission" date="2022-06" db="EMBL/GenBank/DDBJ databases">
        <title>Paraconexibacter antarcticus.</title>
        <authorList>
            <person name="Kim C.S."/>
        </authorList>
    </citation>
    <scope>NUCLEOTIDE SEQUENCE [LARGE SCALE GENOMIC DNA]</scope>
    <source>
        <strain evidence="4 5">02-257</strain>
    </source>
</reference>
<dbReference type="Pfam" id="PF00067">
    <property type="entry name" value="p450"/>
    <property type="match status" value="1"/>
</dbReference>
<comment type="cofactor">
    <cofactor evidence="1">
        <name>heme</name>
        <dbReference type="ChEBI" id="CHEBI:30413"/>
    </cofactor>
</comment>
<dbReference type="Proteomes" id="UP001056035">
    <property type="component" value="Chromosome"/>
</dbReference>
<gene>
    <name evidence="4" type="ORF">NBH00_11215</name>
</gene>
<keyword evidence="3" id="KW-0349">Heme</keyword>
<dbReference type="SUPFAM" id="SSF48264">
    <property type="entry name" value="Cytochrome P450"/>
    <property type="match status" value="1"/>
</dbReference>
<dbReference type="PROSITE" id="PS00086">
    <property type="entry name" value="CYTOCHROME_P450"/>
    <property type="match status" value="1"/>
</dbReference>
<evidence type="ECO:0000256" key="2">
    <source>
        <dbReference type="ARBA" id="ARBA00010617"/>
    </source>
</evidence>
<organism evidence="4 5">
    <name type="scientific">Paraconexibacter antarcticus</name>
    <dbReference type="NCBI Taxonomy" id="2949664"/>
    <lineage>
        <taxon>Bacteria</taxon>
        <taxon>Bacillati</taxon>
        <taxon>Actinomycetota</taxon>
        <taxon>Thermoleophilia</taxon>
        <taxon>Solirubrobacterales</taxon>
        <taxon>Paraconexibacteraceae</taxon>
        <taxon>Paraconexibacter</taxon>
    </lineage>
</organism>
<dbReference type="PANTHER" id="PTHR24305:SF166">
    <property type="entry name" value="CYTOCHROME P450 12A4, MITOCHONDRIAL-RELATED"/>
    <property type="match status" value="1"/>
</dbReference>
<proteinExistence type="inferred from homology"/>
<dbReference type="PANTHER" id="PTHR24305">
    <property type="entry name" value="CYTOCHROME P450"/>
    <property type="match status" value="1"/>
</dbReference>
<dbReference type="InterPro" id="IPR050121">
    <property type="entry name" value="Cytochrome_P450_monoxygenase"/>
</dbReference>
<evidence type="ECO:0000313" key="4">
    <source>
        <dbReference type="EMBL" id="UTI66754.1"/>
    </source>
</evidence>
<evidence type="ECO:0000256" key="1">
    <source>
        <dbReference type="ARBA" id="ARBA00001971"/>
    </source>
</evidence>
<sequence>MPAIREPAWAQTVRFAARPDLFMERYHERFGDVFRAKIRGFGTGRNVFVADPRMIEQVFKGSPSALRLGEMAGIAVEPIAGPTALLNLDEDAHLKRRKLVLPPFHGERMLKYTSITAEAADRSLRTWPTDQAFAMRPHMANITTEVVMRAVFGVEDGKRQHELSHAVLNLIGTDLLGTLTLTFPQLRRNFGASRGWTKIQHNKEIADRLVYEEIRARRSAPDLADREDILSMLLQTELSDADIHDNLLEMLVAGHETTATALSWAFDLILHEPAVLRRLQDELAAGDESYLTAVVQEVLRLRPVVVTAQRVIRQPIELGDYHFAPGITLFCSIWMVNRRPDLYEDPLRFHPERFLDTRPGTYEWIPFGGGVRRCIGANFAPMEMRTVIKHVLTHATLEAASPALEKPRNKVVLMAPKNGTMVISRGRS</sequence>
<dbReference type="InterPro" id="IPR017972">
    <property type="entry name" value="Cyt_P450_CS"/>
</dbReference>
<evidence type="ECO:0000313" key="5">
    <source>
        <dbReference type="Proteomes" id="UP001056035"/>
    </source>
</evidence>
<dbReference type="CDD" id="cd11053">
    <property type="entry name" value="CYP110-like"/>
    <property type="match status" value="1"/>
</dbReference>
<keyword evidence="3" id="KW-0503">Monooxygenase</keyword>
<dbReference type="InterPro" id="IPR001128">
    <property type="entry name" value="Cyt_P450"/>
</dbReference>
<keyword evidence="3" id="KW-0408">Iron</keyword>
<dbReference type="RefSeq" id="WP_254573420.1">
    <property type="nucleotide sequence ID" value="NZ_CP098502.1"/>
</dbReference>
<keyword evidence="3" id="KW-0560">Oxidoreductase</keyword>
<keyword evidence="3" id="KW-0479">Metal-binding</keyword>
<accession>A0ABY5DYX1</accession>
<protein>
    <submittedName>
        <fullName evidence="4">Cytochrome P450</fullName>
    </submittedName>
</protein>
<dbReference type="PRINTS" id="PR00385">
    <property type="entry name" value="P450"/>
</dbReference>
<dbReference type="InterPro" id="IPR036396">
    <property type="entry name" value="Cyt_P450_sf"/>
</dbReference>
<dbReference type="EMBL" id="CP098502">
    <property type="protein sequence ID" value="UTI66754.1"/>
    <property type="molecule type" value="Genomic_DNA"/>
</dbReference>
<comment type="similarity">
    <text evidence="2 3">Belongs to the cytochrome P450 family.</text>
</comment>
<dbReference type="InterPro" id="IPR002401">
    <property type="entry name" value="Cyt_P450_E_grp-I"/>
</dbReference>
<dbReference type="Gene3D" id="1.10.630.10">
    <property type="entry name" value="Cytochrome P450"/>
    <property type="match status" value="1"/>
</dbReference>
<dbReference type="PRINTS" id="PR00463">
    <property type="entry name" value="EP450I"/>
</dbReference>